<name>A0A2I1K0E5_9LACT</name>
<evidence type="ECO:0000256" key="2">
    <source>
        <dbReference type="ARBA" id="ARBA00022670"/>
    </source>
</evidence>
<dbReference type="InterPro" id="IPR005151">
    <property type="entry name" value="Tail-specific_protease"/>
</dbReference>
<dbReference type="Gene3D" id="3.90.226.10">
    <property type="entry name" value="2-enoyl-CoA Hydratase, Chain A, domain 1"/>
    <property type="match status" value="1"/>
</dbReference>
<evidence type="ECO:0000313" key="8">
    <source>
        <dbReference type="Proteomes" id="UP000234384"/>
    </source>
</evidence>
<dbReference type="FunFam" id="2.30.42.10:FF:000063">
    <property type="entry name" value="Peptidase, S41 family"/>
    <property type="match status" value="1"/>
</dbReference>
<dbReference type="RefSeq" id="WP_101954184.1">
    <property type="nucleotide sequence ID" value="NZ_PKHE01000008.1"/>
</dbReference>
<comment type="similarity">
    <text evidence="1 5">Belongs to the peptidase S41A family.</text>
</comment>
<dbReference type="InterPro" id="IPR055210">
    <property type="entry name" value="CtpA/B_N"/>
</dbReference>
<dbReference type="CDD" id="cd06782">
    <property type="entry name" value="cpPDZ_CPP-like"/>
    <property type="match status" value="1"/>
</dbReference>
<dbReference type="GO" id="GO:0007165">
    <property type="term" value="P:signal transduction"/>
    <property type="evidence" value="ECO:0007669"/>
    <property type="project" value="TreeGrafter"/>
</dbReference>
<dbReference type="SUPFAM" id="SSF50156">
    <property type="entry name" value="PDZ domain-like"/>
    <property type="match status" value="1"/>
</dbReference>
<dbReference type="AlphaFoldDB" id="A0A2I1K0E5"/>
<dbReference type="Pfam" id="PF17820">
    <property type="entry name" value="PDZ_6"/>
    <property type="match status" value="1"/>
</dbReference>
<dbReference type="Gene3D" id="3.30.750.44">
    <property type="match status" value="1"/>
</dbReference>
<dbReference type="InterPro" id="IPR029045">
    <property type="entry name" value="ClpP/crotonase-like_dom_sf"/>
</dbReference>
<evidence type="ECO:0000256" key="5">
    <source>
        <dbReference type="RuleBase" id="RU004404"/>
    </source>
</evidence>
<comment type="caution">
    <text evidence="7">The sequence shown here is derived from an EMBL/GenBank/DDBJ whole genome shotgun (WGS) entry which is preliminary data.</text>
</comment>
<dbReference type="InterPro" id="IPR001478">
    <property type="entry name" value="PDZ"/>
</dbReference>
<dbReference type="Gene3D" id="1.10.101.10">
    <property type="entry name" value="PGBD-like superfamily/PGBD"/>
    <property type="match status" value="1"/>
</dbReference>
<evidence type="ECO:0000256" key="3">
    <source>
        <dbReference type="ARBA" id="ARBA00022801"/>
    </source>
</evidence>
<evidence type="ECO:0000259" key="6">
    <source>
        <dbReference type="PROSITE" id="PS50106"/>
    </source>
</evidence>
<sequence length="483" mass="53550">MTDKRLKRPLIWLMVSVVTLITLCLPLQTAEGFNWFTGQEIEEPLTEKDLQKLIEVYNTIQTDYIEEVDKKQLLEGALKGMVQALEDPYSEYLNTDESDSLNETVEGEFTGIGVQFMMENGQVKVVTPIEGTPAAEVGIQPNDVILEADGTELSGMDTNEVVRIIRGEEGTTIKLKVQRGSSVIDLEITRARIPIITVTGEVAEADPSAGVVKITQFNGTTYDELLEVIDDLRQQNVTSFVFDLRNNPGGLLDQALRICNLFLEDGQMIMHIEEGTGPVYDYPASDKEYGESQVTEPYVVLVNKGSASASEIFAAAIQENTDALVLGNQTFGKGTVQTITNASELGELKLTSARWLTPNKHWIHGEGVAVDEEIEVHPIYQSLVMQADEILNFGMRNEFVASLRAVLNQLDYDVELGDLYDESVVEAVKAFQTDHQLDPTGEVTGETAEKINQLAREYIQTHDEQLDAAIERLLELTEQDQAA</sequence>
<dbReference type="SUPFAM" id="SSF52096">
    <property type="entry name" value="ClpP/crotonase"/>
    <property type="match status" value="1"/>
</dbReference>
<keyword evidence="2 5" id="KW-0645">Protease</keyword>
<dbReference type="PANTHER" id="PTHR32060">
    <property type="entry name" value="TAIL-SPECIFIC PROTEASE"/>
    <property type="match status" value="1"/>
</dbReference>
<dbReference type="SUPFAM" id="SSF47090">
    <property type="entry name" value="PGBD-like"/>
    <property type="match status" value="1"/>
</dbReference>
<protein>
    <submittedName>
        <fullName evidence="7">Peptidase S41</fullName>
    </submittedName>
</protein>
<dbReference type="InterPro" id="IPR036365">
    <property type="entry name" value="PGBD-like_sf"/>
</dbReference>
<reference evidence="7 8" key="1">
    <citation type="submission" date="2017-12" db="EMBL/GenBank/DDBJ databases">
        <title>Phylogenetic diversity of female urinary microbiome.</title>
        <authorList>
            <person name="Thomas-White K."/>
            <person name="Wolfe A.J."/>
        </authorList>
    </citation>
    <scope>NUCLEOTIDE SEQUENCE [LARGE SCALE GENOMIC DNA]</scope>
    <source>
        <strain evidence="7 8">UMB0898</strain>
    </source>
</reference>
<dbReference type="SMART" id="SM00245">
    <property type="entry name" value="TSPc"/>
    <property type="match status" value="1"/>
</dbReference>
<dbReference type="GO" id="GO:0006508">
    <property type="term" value="P:proteolysis"/>
    <property type="evidence" value="ECO:0007669"/>
    <property type="project" value="UniProtKB-KW"/>
</dbReference>
<dbReference type="Pfam" id="PF22694">
    <property type="entry name" value="CtpB_N-like"/>
    <property type="match status" value="1"/>
</dbReference>
<dbReference type="CDD" id="cd07560">
    <property type="entry name" value="Peptidase_S41_CPP"/>
    <property type="match status" value="1"/>
</dbReference>
<accession>A0A2I1K0E5</accession>
<dbReference type="Pfam" id="PF01471">
    <property type="entry name" value="PG_binding_1"/>
    <property type="match status" value="1"/>
</dbReference>
<feature type="domain" description="PDZ" evidence="6">
    <location>
        <begin position="98"/>
        <end position="166"/>
    </location>
</feature>
<dbReference type="OrthoDB" id="9812068at2"/>
<dbReference type="GO" id="GO:0008236">
    <property type="term" value="F:serine-type peptidase activity"/>
    <property type="evidence" value="ECO:0007669"/>
    <property type="project" value="UniProtKB-KW"/>
</dbReference>
<dbReference type="NCBIfam" id="TIGR00225">
    <property type="entry name" value="prc"/>
    <property type="match status" value="1"/>
</dbReference>
<dbReference type="GO" id="GO:0004175">
    <property type="term" value="F:endopeptidase activity"/>
    <property type="evidence" value="ECO:0007669"/>
    <property type="project" value="TreeGrafter"/>
</dbReference>
<evidence type="ECO:0000313" key="7">
    <source>
        <dbReference type="EMBL" id="PKY89129.1"/>
    </source>
</evidence>
<dbReference type="InterPro" id="IPR002477">
    <property type="entry name" value="Peptidoglycan-bd-like"/>
</dbReference>
<dbReference type="GO" id="GO:0030288">
    <property type="term" value="C:outer membrane-bounded periplasmic space"/>
    <property type="evidence" value="ECO:0007669"/>
    <property type="project" value="TreeGrafter"/>
</dbReference>
<keyword evidence="3 5" id="KW-0378">Hydrolase</keyword>
<organism evidence="7 8">
    <name type="scientific">Falseniella ignava</name>
    <dbReference type="NCBI Taxonomy" id="137730"/>
    <lineage>
        <taxon>Bacteria</taxon>
        <taxon>Bacillati</taxon>
        <taxon>Bacillota</taxon>
        <taxon>Bacilli</taxon>
        <taxon>Lactobacillales</taxon>
        <taxon>Aerococcaceae</taxon>
        <taxon>Falseniella</taxon>
    </lineage>
</organism>
<dbReference type="InterPro" id="IPR036034">
    <property type="entry name" value="PDZ_sf"/>
</dbReference>
<proteinExistence type="inferred from homology"/>
<dbReference type="Gene3D" id="2.30.42.10">
    <property type="match status" value="1"/>
</dbReference>
<evidence type="ECO:0000256" key="4">
    <source>
        <dbReference type="ARBA" id="ARBA00022825"/>
    </source>
</evidence>
<dbReference type="InterPro" id="IPR004447">
    <property type="entry name" value="Peptidase_S41A"/>
</dbReference>
<dbReference type="PROSITE" id="PS50106">
    <property type="entry name" value="PDZ"/>
    <property type="match status" value="1"/>
</dbReference>
<gene>
    <name evidence="7" type="ORF">CYJ57_04100</name>
</gene>
<dbReference type="InterPro" id="IPR041489">
    <property type="entry name" value="PDZ_6"/>
</dbReference>
<dbReference type="SMART" id="SM00228">
    <property type="entry name" value="PDZ"/>
    <property type="match status" value="1"/>
</dbReference>
<dbReference type="PANTHER" id="PTHR32060:SF30">
    <property type="entry name" value="CARBOXY-TERMINAL PROCESSING PROTEASE CTPA"/>
    <property type="match status" value="1"/>
</dbReference>
<dbReference type="InterPro" id="IPR036366">
    <property type="entry name" value="PGBDSf"/>
</dbReference>
<dbReference type="Proteomes" id="UP000234384">
    <property type="component" value="Unassembled WGS sequence"/>
</dbReference>
<dbReference type="EMBL" id="PKHE01000008">
    <property type="protein sequence ID" value="PKY89129.1"/>
    <property type="molecule type" value="Genomic_DNA"/>
</dbReference>
<evidence type="ECO:0000256" key="1">
    <source>
        <dbReference type="ARBA" id="ARBA00009179"/>
    </source>
</evidence>
<dbReference type="Pfam" id="PF03572">
    <property type="entry name" value="Peptidase_S41"/>
    <property type="match status" value="1"/>
</dbReference>
<keyword evidence="4 5" id="KW-0720">Serine protease</keyword>